<reference evidence="1" key="1">
    <citation type="submission" date="2010-07" db="EMBL/GenBank/DDBJ databases">
        <authorList>
            <consortium name="CONSOLIDER consortium CSD2007-00005"/>
            <person name="Guazzaroni M.-E."/>
            <person name="Richter M."/>
            <person name="Garcia-Salamanca A."/>
            <person name="Yarza P."/>
            <person name="Ferrer M."/>
        </authorList>
    </citation>
    <scope>NUCLEOTIDE SEQUENCE</scope>
</reference>
<dbReference type="AlphaFoldDB" id="D9PIV5"/>
<organism evidence="1">
    <name type="scientific">sediment metagenome</name>
    <dbReference type="NCBI Taxonomy" id="749907"/>
    <lineage>
        <taxon>unclassified sequences</taxon>
        <taxon>metagenomes</taxon>
        <taxon>ecological metagenomes</taxon>
    </lineage>
</organism>
<evidence type="ECO:0000313" key="1">
    <source>
        <dbReference type="EMBL" id="EFK96510.1"/>
    </source>
</evidence>
<proteinExistence type="predicted"/>
<reference evidence="1" key="2">
    <citation type="journal article" date="2011" name="Microb. Ecol.">
        <title>Taxonomic and Functional Metagenomic Profiling of the Microbial Community in the Anoxic Sediment of a Sub-saline Shallow Lake (Laguna de Carrizo, Central Spain).</title>
        <authorList>
            <person name="Ferrer M."/>
            <person name="Guazzaroni M.E."/>
            <person name="Richter M."/>
            <person name="Garcia-Salamanca A."/>
            <person name="Yarza P."/>
            <person name="Suarez-Suarez A."/>
            <person name="Solano J."/>
            <person name="Alcaide M."/>
            <person name="van Dillewijn P."/>
            <person name="Molina-Henares M.A."/>
            <person name="Lopez-Cortes N."/>
            <person name="Al-Ramahi Y."/>
            <person name="Guerrero C."/>
            <person name="Acosta A."/>
            <person name="de Eugenio L.I."/>
            <person name="Martinez V."/>
            <person name="Marques S."/>
            <person name="Rojo F."/>
            <person name="Santero E."/>
            <person name="Genilloud O."/>
            <person name="Perez-Perez J."/>
            <person name="Rossello-Mora R."/>
            <person name="Ramos J.L."/>
        </authorList>
    </citation>
    <scope>NUCLEOTIDE SEQUENCE</scope>
</reference>
<name>D9PIV5_9ZZZZ</name>
<accession>D9PIV5</accession>
<gene>
    <name evidence="1" type="ORF">LDC_1463</name>
</gene>
<protein>
    <recommendedName>
        <fullName evidence="2">Glycosyltransferase GT-D fold domain-containing protein</fullName>
    </recommendedName>
</protein>
<sequence length="247" mass="28226">MPSIRYHLNMFLSRDIRLENPPLSSYVEKLERGESFSFSRFGDGEWNAILGRPGENCDGHEFFPELGQRLRETLINPLPYIYALQQLAIGQDGIAIARFCHKNRIVRTWPNADVFHHASEEGRLLPLVSQLRKMDVVIVGPQHLRKISQRVFKYIHFIEIPSRNCFLSAEKIKSDILAVAQNNSKVVYALSASMTANVLIHDLFPVLGSDNWMIDFGSVWDVYVGAPSRGYQRGTGWDRIIRLNLGE</sequence>
<comment type="caution">
    <text evidence="1">The sequence shown here is derived from an EMBL/GenBank/DDBJ whole genome shotgun (WGS) entry which is preliminary data.</text>
</comment>
<evidence type="ECO:0008006" key="2">
    <source>
        <dbReference type="Google" id="ProtNLM"/>
    </source>
</evidence>
<dbReference type="EMBL" id="ADZX01000461">
    <property type="protein sequence ID" value="EFK96510.1"/>
    <property type="molecule type" value="Genomic_DNA"/>
</dbReference>